<evidence type="ECO:0000256" key="9">
    <source>
        <dbReference type="SAM" id="Phobius"/>
    </source>
</evidence>
<proteinExistence type="inferred from homology"/>
<protein>
    <submittedName>
        <fullName evidence="12">Lysophospholipid acyltransferase LPEAT1</fullName>
    </submittedName>
</protein>
<dbReference type="OrthoDB" id="272512at2759"/>
<dbReference type="AlphaFoldDB" id="A0A6P6S1Y1"/>
<evidence type="ECO:0000256" key="6">
    <source>
        <dbReference type="ARBA" id="ARBA00023098"/>
    </source>
</evidence>
<dbReference type="GeneID" id="34620177"/>
<reference evidence="12" key="1">
    <citation type="submission" date="2025-08" db="UniProtKB">
        <authorList>
            <consortium name="RefSeq"/>
        </authorList>
    </citation>
    <scope>IDENTIFICATION</scope>
</reference>
<dbReference type="PANTHER" id="PTHR23063">
    <property type="entry name" value="PHOSPHOLIPID ACYLTRANSFERASE"/>
    <property type="match status" value="1"/>
</dbReference>
<keyword evidence="4 9" id="KW-0812">Transmembrane</keyword>
<evidence type="ECO:0000256" key="5">
    <source>
        <dbReference type="ARBA" id="ARBA00022989"/>
    </source>
</evidence>
<dbReference type="PANTHER" id="PTHR23063:SF52">
    <property type="entry name" value="LYSOPHOSPHATIDYLCHOLINE ACYLTRANSFERASE"/>
    <property type="match status" value="1"/>
</dbReference>
<sequence>MTAPMTSADGVAQSSSCCPCQWLLLLFLCIGALHTIYAAKALRWVKKAAAGWETLTEEERLRYGPFERLDWNSLSTSKILLGAFFLVRFEYHKGVVRTQNIFWDGRYREGPDAFECKNIVANHVSCMDIMFFLTQAYTSFVCKVPLTTAWLLAVVVAVLSYPHVAAASHKALEALIERMTRGPSDPFSNPIVVFPEGTTTNGRCLIRFRRGAFAALQPVQPCVLIYTPGCLHLAYEVIPSAYFMSLALSAWPASELRAYWLPPMGPPPAEQFASEDERVNAFACQVRNAMWKVLKEKHYAAAK</sequence>
<dbReference type="GO" id="GO:0006629">
    <property type="term" value="P:lipid metabolic process"/>
    <property type="evidence" value="ECO:0007669"/>
    <property type="project" value="UniProtKB-KW"/>
</dbReference>
<evidence type="ECO:0000313" key="11">
    <source>
        <dbReference type="Proteomes" id="UP000515125"/>
    </source>
</evidence>
<evidence type="ECO:0000256" key="1">
    <source>
        <dbReference type="ARBA" id="ARBA00004370"/>
    </source>
</evidence>
<keyword evidence="3" id="KW-0808">Transferase</keyword>
<dbReference type="RefSeq" id="XP_026193295.1">
    <property type="nucleotide sequence ID" value="XM_026337510.1"/>
</dbReference>
<dbReference type="Pfam" id="PF01553">
    <property type="entry name" value="Acyltransferase"/>
    <property type="match status" value="1"/>
</dbReference>
<name>A0A6P6S1Y1_9EIME</name>
<evidence type="ECO:0000259" key="10">
    <source>
        <dbReference type="SMART" id="SM00563"/>
    </source>
</evidence>
<keyword evidence="11" id="KW-1185">Reference proteome</keyword>
<comment type="similarity">
    <text evidence="2">Belongs to the 1-acyl-sn-glycerol-3-phosphate acyltransferase family.</text>
</comment>
<dbReference type="SUPFAM" id="SSF69593">
    <property type="entry name" value="Glycerol-3-phosphate (1)-acyltransferase"/>
    <property type="match status" value="1"/>
</dbReference>
<evidence type="ECO:0000256" key="7">
    <source>
        <dbReference type="ARBA" id="ARBA00023136"/>
    </source>
</evidence>
<accession>A0A6P6S1Y1</accession>
<dbReference type="InterPro" id="IPR002123">
    <property type="entry name" value="Plipid/glycerol_acylTrfase"/>
</dbReference>
<comment type="subcellular location">
    <subcellularLocation>
        <location evidence="1">Membrane</location>
    </subcellularLocation>
</comment>
<dbReference type="SMART" id="SM00563">
    <property type="entry name" value="PlsC"/>
    <property type="match status" value="1"/>
</dbReference>
<evidence type="ECO:0000256" key="8">
    <source>
        <dbReference type="ARBA" id="ARBA00023315"/>
    </source>
</evidence>
<dbReference type="GO" id="GO:0016020">
    <property type="term" value="C:membrane"/>
    <property type="evidence" value="ECO:0007669"/>
    <property type="project" value="UniProtKB-SubCell"/>
</dbReference>
<feature type="transmembrane region" description="Helical" evidence="9">
    <location>
        <begin position="22"/>
        <end position="39"/>
    </location>
</feature>
<keyword evidence="8 12" id="KW-0012">Acyltransferase</keyword>
<gene>
    <name evidence="12" type="primary">LOC34620177</name>
</gene>
<keyword evidence="5 9" id="KW-1133">Transmembrane helix</keyword>
<feature type="domain" description="Phospholipid/glycerol acyltransferase" evidence="10">
    <location>
        <begin position="119"/>
        <end position="227"/>
    </location>
</feature>
<organism evidence="11 12">
    <name type="scientific">Cyclospora cayetanensis</name>
    <dbReference type="NCBI Taxonomy" id="88456"/>
    <lineage>
        <taxon>Eukaryota</taxon>
        <taxon>Sar</taxon>
        <taxon>Alveolata</taxon>
        <taxon>Apicomplexa</taxon>
        <taxon>Conoidasida</taxon>
        <taxon>Coccidia</taxon>
        <taxon>Eucoccidiorida</taxon>
        <taxon>Eimeriorina</taxon>
        <taxon>Eimeriidae</taxon>
        <taxon>Cyclospora</taxon>
    </lineage>
</organism>
<keyword evidence="7 9" id="KW-0472">Membrane</keyword>
<evidence type="ECO:0000256" key="2">
    <source>
        <dbReference type="ARBA" id="ARBA00008655"/>
    </source>
</evidence>
<evidence type="ECO:0000256" key="3">
    <source>
        <dbReference type="ARBA" id="ARBA00022679"/>
    </source>
</evidence>
<feature type="transmembrane region" description="Helical" evidence="9">
    <location>
        <begin position="140"/>
        <end position="161"/>
    </location>
</feature>
<evidence type="ECO:0000313" key="12">
    <source>
        <dbReference type="RefSeq" id="XP_026193295.1"/>
    </source>
</evidence>
<dbReference type="Proteomes" id="UP000515125">
    <property type="component" value="Unplaced"/>
</dbReference>
<keyword evidence="6" id="KW-0443">Lipid metabolism</keyword>
<evidence type="ECO:0000256" key="4">
    <source>
        <dbReference type="ARBA" id="ARBA00022692"/>
    </source>
</evidence>
<dbReference type="GO" id="GO:0016746">
    <property type="term" value="F:acyltransferase activity"/>
    <property type="evidence" value="ECO:0007669"/>
    <property type="project" value="UniProtKB-KW"/>
</dbReference>